<dbReference type="STRING" id="321763.SAMN04488692_11736"/>
<sequence length="119" mass="13363">MSKKRLDCRGMDCPQPVVETKQALEECSSLDVVLDNETAARNVSRIAENSNFEVKKEFKEEEIILHISESDVEAKKEEKKTKTAQTASRFEGEVRPAANYFITTSRLGEGPEELGEKLA</sequence>
<name>A0A1G9QME4_9FIRM</name>
<proteinExistence type="predicted"/>
<dbReference type="RefSeq" id="WP_089760993.1">
    <property type="nucleotide sequence ID" value="NZ_FNGO01000017.1"/>
</dbReference>
<dbReference type="InterPro" id="IPR001455">
    <property type="entry name" value="TusA-like"/>
</dbReference>
<dbReference type="EMBL" id="FNGO01000017">
    <property type="protein sequence ID" value="SDM12163.1"/>
    <property type="molecule type" value="Genomic_DNA"/>
</dbReference>
<evidence type="ECO:0000313" key="3">
    <source>
        <dbReference type="Proteomes" id="UP000199476"/>
    </source>
</evidence>
<dbReference type="OrthoDB" id="9797352at2"/>
<dbReference type="Pfam" id="PF01206">
    <property type="entry name" value="TusA"/>
    <property type="match status" value="1"/>
</dbReference>
<dbReference type="InterPro" id="IPR036868">
    <property type="entry name" value="TusA-like_sf"/>
</dbReference>
<reference evidence="2 3" key="1">
    <citation type="submission" date="2016-10" db="EMBL/GenBank/DDBJ databases">
        <authorList>
            <person name="de Groot N.N."/>
        </authorList>
    </citation>
    <scope>NUCLEOTIDE SEQUENCE [LARGE SCALE GENOMIC DNA]</scope>
    <source>
        <strain evidence="2 3">SLAS-1</strain>
    </source>
</reference>
<feature type="domain" description="UPF0033" evidence="1">
    <location>
        <begin position="4"/>
        <end position="67"/>
    </location>
</feature>
<protein>
    <submittedName>
        <fullName evidence="2">TusA-related sulfurtransferase</fullName>
    </submittedName>
</protein>
<dbReference type="Proteomes" id="UP000199476">
    <property type="component" value="Unassembled WGS sequence"/>
</dbReference>
<evidence type="ECO:0000313" key="2">
    <source>
        <dbReference type="EMBL" id="SDM12163.1"/>
    </source>
</evidence>
<keyword evidence="2" id="KW-0808">Transferase</keyword>
<evidence type="ECO:0000259" key="1">
    <source>
        <dbReference type="Pfam" id="PF01206"/>
    </source>
</evidence>
<organism evidence="2 3">
    <name type="scientific">Halarsenatibacter silvermanii</name>
    <dbReference type="NCBI Taxonomy" id="321763"/>
    <lineage>
        <taxon>Bacteria</taxon>
        <taxon>Bacillati</taxon>
        <taxon>Bacillota</taxon>
        <taxon>Clostridia</taxon>
        <taxon>Halanaerobiales</taxon>
        <taxon>Halarsenatibacteraceae</taxon>
        <taxon>Halarsenatibacter</taxon>
    </lineage>
</organism>
<keyword evidence="3" id="KW-1185">Reference proteome</keyword>
<gene>
    <name evidence="2" type="ORF">SAMN04488692_11736</name>
</gene>
<dbReference type="Gene3D" id="3.30.110.40">
    <property type="entry name" value="TusA-like domain"/>
    <property type="match status" value="1"/>
</dbReference>
<dbReference type="AlphaFoldDB" id="A0A1G9QME4"/>
<dbReference type="SUPFAM" id="SSF64307">
    <property type="entry name" value="SirA-like"/>
    <property type="match status" value="1"/>
</dbReference>
<dbReference type="GO" id="GO:0016740">
    <property type="term" value="F:transferase activity"/>
    <property type="evidence" value="ECO:0007669"/>
    <property type="project" value="UniProtKB-KW"/>
</dbReference>
<accession>A0A1G9QME4</accession>